<evidence type="ECO:0000256" key="4">
    <source>
        <dbReference type="ARBA" id="ARBA00011270"/>
    </source>
</evidence>
<comment type="function">
    <text evidence="11">The beta subunit is responsible for the synthesis of L-tryptophan from indole and L-serine.</text>
</comment>
<organism evidence="13 14">
    <name type="scientific">Nitratidesulfovibrio liaohensis</name>
    <dbReference type="NCBI Taxonomy" id="2604158"/>
    <lineage>
        <taxon>Bacteria</taxon>
        <taxon>Pseudomonadati</taxon>
        <taxon>Thermodesulfobacteriota</taxon>
        <taxon>Desulfovibrionia</taxon>
        <taxon>Desulfovibrionales</taxon>
        <taxon>Desulfovibrionaceae</taxon>
        <taxon>Nitratidesulfovibrio</taxon>
    </lineage>
</organism>
<protein>
    <recommendedName>
        <fullName evidence="11">Tryptophan synthase beta chain</fullName>
        <ecNumber evidence="11">4.2.1.20</ecNumber>
    </recommendedName>
</protein>
<dbReference type="InterPro" id="IPR036052">
    <property type="entry name" value="TrpB-like_PALP_sf"/>
</dbReference>
<dbReference type="InterPro" id="IPR006653">
    <property type="entry name" value="Trp_synth_b_CS"/>
</dbReference>
<comment type="subunit">
    <text evidence="4 11">Tetramer of two alpha and two beta chains.</text>
</comment>
<dbReference type="Proteomes" id="UP001180616">
    <property type="component" value="Chromosome"/>
</dbReference>
<keyword evidence="7 11" id="KW-0663">Pyridoxal phosphate</keyword>
<dbReference type="RefSeq" id="WP_309540645.1">
    <property type="nucleotide sequence ID" value="NZ_CP133659.1"/>
</dbReference>
<evidence type="ECO:0000256" key="1">
    <source>
        <dbReference type="ARBA" id="ARBA00001933"/>
    </source>
</evidence>
<evidence type="ECO:0000313" key="13">
    <source>
        <dbReference type="EMBL" id="WMW64563.1"/>
    </source>
</evidence>
<dbReference type="InterPro" id="IPR023026">
    <property type="entry name" value="Trp_synth_beta/beta-like"/>
</dbReference>
<sequence length="440" mass="46487">MSTIPRMFPAGVTYGATLPTDGGCACAAAARAASLATPPAPPAADGLFGPYGGQYVPEHIKPVLDELAATFERYHADPDFLAELEYYLTRYSGRQTPLFLCANLTARLGGAKIYLKREDLNHLGAHKVNNTIGQILLAKRMGKKKVIAETGAGQHGVATAATAALMGMQCTIHMGAEDMERQKLNVFRMRMMGAEVVPAMSGQRTLKEAVDEALAAWLGDAENTFYLLGSAVGPHPYPRIVRHFQSVIGREARAQMLEAEGRLPDCAVACVGGGSNAIGLFAEFIPDASVRLIGVEPAGRGLTYGDHAATLCMGTPGVMHGFHSYMLKDEAGEPAAVYSISAGLDYPGVGPEHSHLKDIGRAEYASVTDAEALDAFFTLSRTEGIIPALESSHALAHAMKLAPAMGRDAIILVNLSGRGDKDVAQVEEMVSAGLVTPPSL</sequence>
<dbReference type="SUPFAM" id="SSF53686">
    <property type="entry name" value="Tryptophan synthase beta subunit-like PLP-dependent enzymes"/>
    <property type="match status" value="1"/>
</dbReference>
<dbReference type="EC" id="4.2.1.20" evidence="11"/>
<comment type="similarity">
    <text evidence="3 11">Belongs to the TrpB family.</text>
</comment>
<keyword evidence="5 11" id="KW-0028">Amino-acid biosynthesis</keyword>
<comment type="pathway">
    <text evidence="2 11">Amino-acid biosynthesis; L-tryptophan biosynthesis; L-tryptophan from chorismate: step 5/5.</text>
</comment>
<evidence type="ECO:0000256" key="3">
    <source>
        <dbReference type="ARBA" id="ARBA00009982"/>
    </source>
</evidence>
<evidence type="ECO:0000313" key="14">
    <source>
        <dbReference type="Proteomes" id="UP001180616"/>
    </source>
</evidence>
<evidence type="ECO:0000256" key="5">
    <source>
        <dbReference type="ARBA" id="ARBA00022605"/>
    </source>
</evidence>
<dbReference type="PIRSF" id="PIRSF001413">
    <property type="entry name" value="Trp_syn_beta"/>
    <property type="match status" value="1"/>
</dbReference>
<evidence type="ECO:0000256" key="10">
    <source>
        <dbReference type="ARBA" id="ARBA00049047"/>
    </source>
</evidence>
<feature type="modified residue" description="N6-(pyridoxal phosphate)lysine" evidence="11">
    <location>
        <position position="127"/>
    </location>
</feature>
<dbReference type="GO" id="GO:0004834">
    <property type="term" value="F:tryptophan synthase activity"/>
    <property type="evidence" value="ECO:0007669"/>
    <property type="project" value="UniProtKB-EC"/>
</dbReference>
<reference evidence="13" key="1">
    <citation type="submission" date="2023-09" db="EMBL/GenBank/DDBJ databases">
        <authorList>
            <consortium name="CW5 consortium"/>
            <person name="Lu C.-W."/>
        </authorList>
    </citation>
    <scope>NUCLEOTIDE SEQUENCE</scope>
    <source>
        <strain evidence="13">KPS</strain>
    </source>
</reference>
<dbReference type="PANTHER" id="PTHR48077:SF3">
    <property type="entry name" value="TRYPTOPHAN SYNTHASE"/>
    <property type="match status" value="1"/>
</dbReference>
<evidence type="ECO:0000256" key="7">
    <source>
        <dbReference type="ARBA" id="ARBA00022898"/>
    </source>
</evidence>
<evidence type="ECO:0000256" key="2">
    <source>
        <dbReference type="ARBA" id="ARBA00004733"/>
    </source>
</evidence>
<feature type="domain" description="Tryptophan synthase beta chain-like PALP" evidence="12">
    <location>
        <begin position="93"/>
        <end position="417"/>
    </location>
</feature>
<gene>
    <name evidence="11 13" type="primary">trpB</name>
    <name evidence="13" type="ORF">KPS_002599</name>
</gene>
<dbReference type="Gene3D" id="3.40.50.1100">
    <property type="match status" value="2"/>
</dbReference>
<dbReference type="Pfam" id="PF00291">
    <property type="entry name" value="PALP"/>
    <property type="match status" value="1"/>
</dbReference>
<dbReference type="PROSITE" id="PS00168">
    <property type="entry name" value="TRP_SYNTHASE_BETA"/>
    <property type="match status" value="1"/>
</dbReference>
<evidence type="ECO:0000256" key="8">
    <source>
        <dbReference type="ARBA" id="ARBA00023141"/>
    </source>
</evidence>
<keyword evidence="9 11" id="KW-0456">Lyase</keyword>
<keyword evidence="8 11" id="KW-0057">Aromatic amino acid biosynthesis</keyword>
<accession>A0ABY9R0N2</accession>
<dbReference type="NCBIfam" id="TIGR00263">
    <property type="entry name" value="trpB"/>
    <property type="match status" value="1"/>
</dbReference>
<proteinExistence type="inferred from homology"/>
<comment type="catalytic activity">
    <reaction evidence="10 11">
        <text>(1S,2R)-1-C-(indol-3-yl)glycerol 3-phosphate + L-serine = D-glyceraldehyde 3-phosphate + L-tryptophan + H2O</text>
        <dbReference type="Rhea" id="RHEA:10532"/>
        <dbReference type="ChEBI" id="CHEBI:15377"/>
        <dbReference type="ChEBI" id="CHEBI:33384"/>
        <dbReference type="ChEBI" id="CHEBI:57912"/>
        <dbReference type="ChEBI" id="CHEBI:58866"/>
        <dbReference type="ChEBI" id="CHEBI:59776"/>
        <dbReference type="EC" id="4.2.1.20"/>
    </reaction>
</comment>
<evidence type="ECO:0000256" key="9">
    <source>
        <dbReference type="ARBA" id="ARBA00023239"/>
    </source>
</evidence>
<dbReference type="EMBL" id="CP133659">
    <property type="protein sequence ID" value="WMW64563.1"/>
    <property type="molecule type" value="Genomic_DNA"/>
</dbReference>
<comment type="cofactor">
    <cofactor evidence="1 11">
        <name>pyridoxal 5'-phosphate</name>
        <dbReference type="ChEBI" id="CHEBI:597326"/>
    </cofactor>
</comment>
<keyword evidence="6 11" id="KW-0822">Tryptophan biosynthesis</keyword>
<dbReference type="InterPro" id="IPR001926">
    <property type="entry name" value="TrpB-like_PALP"/>
</dbReference>
<keyword evidence="14" id="KW-1185">Reference proteome</keyword>
<name>A0ABY9R0N2_9BACT</name>
<evidence type="ECO:0000259" key="12">
    <source>
        <dbReference type="Pfam" id="PF00291"/>
    </source>
</evidence>
<dbReference type="HAMAP" id="MF_00133">
    <property type="entry name" value="Trp_synth_beta"/>
    <property type="match status" value="1"/>
</dbReference>
<dbReference type="PANTHER" id="PTHR48077">
    <property type="entry name" value="TRYPTOPHAN SYNTHASE-RELATED"/>
    <property type="match status" value="1"/>
</dbReference>
<dbReference type="InterPro" id="IPR006654">
    <property type="entry name" value="Trp_synth_beta"/>
</dbReference>
<evidence type="ECO:0000256" key="6">
    <source>
        <dbReference type="ARBA" id="ARBA00022822"/>
    </source>
</evidence>
<evidence type="ECO:0000256" key="11">
    <source>
        <dbReference type="HAMAP-Rule" id="MF_00133"/>
    </source>
</evidence>
<dbReference type="CDD" id="cd06446">
    <property type="entry name" value="Trp-synth_B"/>
    <property type="match status" value="1"/>
</dbReference>